<dbReference type="EMBL" id="QGGP01000004">
    <property type="protein sequence ID" value="PWK18586.1"/>
    <property type="molecule type" value="Genomic_DNA"/>
</dbReference>
<sequence>MSFNFAAKAQSKSIASSIGLYVFPANNQDQATQDADEAACYKWAMNQTGFDPMNPTKVQAAQVDKSVDGTAVVGAAGGAAAGAAIGAIAGDAGEGAAIGAILGGLRGRRAKVSHDQQQQKQNNQAAANQEKAMSDDYKKAFSACMEGKGYTVK</sequence>
<name>A0A316DLI7_9FLAO</name>
<proteinExistence type="predicted"/>
<evidence type="ECO:0000256" key="1">
    <source>
        <dbReference type="SAM" id="MobiDB-lite"/>
    </source>
</evidence>
<feature type="compositionally biased region" description="Low complexity" evidence="1">
    <location>
        <begin position="116"/>
        <end position="129"/>
    </location>
</feature>
<dbReference type="OrthoDB" id="1453468at2"/>
<reference evidence="3 4" key="1">
    <citation type="submission" date="2018-05" db="EMBL/GenBank/DDBJ databases">
        <title>Genomic Encyclopedia of Archaeal and Bacterial Type Strains, Phase II (KMG-II): from individual species to whole genera.</title>
        <authorList>
            <person name="Goeker M."/>
        </authorList>
    </citation>
    <scope>NUCLEOTIDE SEQUENCE [LARGE SCALE GENOMIC DNA]</scope>
    <source>
        <strain evidence="3 4">DSM 22637</strain>
    </source>
</reference>
<accession>A0A316DLI7</accession>
<comment type="caution">
    <text evidence="3">The sequence shown here is derived from an EMBL/GenBank/DDBJ whole genome shotgun (WGS) entry which is preliminary data.</text>
</comment>
<organism evidence="3 4">
    <name type="scientific">Xanthomarina spongicola</name>
    <dbReference type="NCBI Taxonomy" id="570520"/>
    <lineage>
        <taxon>Bacteria</taxon>
        <taxon>Pseudomonadati</taxon>
        <taxon>Bacteroidota</taxon>
        <taxon>Flavobacteriia</taxon>
        <taxon>Flavobacteriales</taxon>
        <taxon>Flavobacteriaceae</taxon>
        <taxon>Xanthomarina</taxon>
    </lineage>
</organism>
<feature type="region of interest" description="Disordered" evidence="1">
    <location>
        <begin position="109"/>
        <end position="132"/>
    </location>
</feature>
<keyword evidence="4" id="KW-1185">Reference proteome</keyword>
<gene>
    <name evidence="3" type="ORF">LX78_01893</name>
</gene>
<protein>
    <submittedName>
        <fullName evidence="3">OmpA family protein</fullName>
    </submittedName>
</protein>
<evidence type="ECO:0000313" key="3">
    <source>
        <dbReference type="EMBL" id="PWK18586.1"/>
    </source>
</evidence>
<dbReference type="InterPro" id="IPR039567">
    <property type="entry name" value="Gly-zipper"/>
</dbReference>
<dbReference type="AlphaFoldDB" id="A0A316DLI7"/>
<dbReference type="Pfam" id="PF13488">
    <property type="entry name" value="Gly-zipper_Omp"/>
    <property type="match status" value="1"/>
</dbReference>
<feature type="domain" description="Glycine zipper" evidence="2">
    <location>
        <begin position="73"/>
        <end position="108"/>
    </location>
</feature>
<evidence type="ECO:0000313" key="4">
    <source>
        <dbReference type="Proteomes" id="UP000245430"/>
    </source>
</evidence>
<evidence type="ECO:0000259" key="2">
    <source>
        <dbReference type="Pfam" id="PF13488"/>
    </source>
</evidence>
<dbReference type="Proteomes" id="UP000245430">
    <property type="component" value="Unassembled WGS sequence"/>
</dbReference>